<dbReference type="InterPro" id="IPR047215">
    <property type="entry name" value="Galactose_mutarotase-like"/>
</dbReference>
<feature type="active site" description="Proton acceptor" evidence="10">
    <location>
        <position position="289"/>
    </location>
</feature>
<evidence type="ECO:0000256" key="3">
    <source>
        <dbReference type="ARBA" id="ARBA00006206"/>
    </source>
</evidence>
<evidence type="ECO:0000256" key="2">
    <source>
        <dbReference type="ARBA" id="ARBA00005028"/>
    </source>
</evidence>
<dbReference type="SUPFAM" id="SSF74650">
    <property type="entry name" value="Galactose mutarotase-like"/>
    <property type="match status" value="1"/>
</dbReference>
<dbReference type="Proteomes" id="UP000824111">
    <property type="component" value="Unassembled WGS sequence"/>
</dbReference>
<dbReference type="EC" id="5.1.3.3" evidence="4"/>
<feature type="binding site" evidence="12">
    <location>
        <begin position="54"/>
        <end position="55"/>
    </location>
    <ligand>
        <name>beta-D-galactose</name>
        <dbReference type="ChEBI" id="CHEBI:27667"/>
    </ligand>
</feature>
<protein>
    <recommendedName>
        <fullName evidence="5">Aldose 1-epimerase</fullName>
        <ecNumber evidence="4">5.1.3.3</ecNumber>
    </recommendedName>
    <alternativeName>
        <fullName evidence="9">Galactose mutarotase</fullName>
    </alternativeName>
    <alternativeName>
        <fullName evidence="8">Type-1 mutarotase</fullName>
    </alternativeName>
</protein>
<comment type="catalytic activity">
    <reaction evidence="1">
        <text>alpha-D-glucose = beta-D-glucose</text>
        <dbReference type="Rhea" id="RHEA:10264"/>
        <dbReference type="ChEBI" id="CHEBI:15903"/>
        <dbReference type="ChEBI" id="CHEBI:17925"/>
        <dbReference type="EC" id="5.1.3.3"/>
    </reaction>
</comment>
<proteinExistence type="inferred from homology"/>
<organism evidence="13 14">
    <name type="scientific">Candidatus Avimonoglobus intestinipullorum</name>
    <dbReference type="NCBI Taxonomy" id="2840699"/>
    <lineage>
        <taxon>Bacteria</taxon>
        <taxon>Bacillati</taxon>
        <taxon>Bacillota</taxon>
        <taxon>Clostridia</taxon>
        <taxon>Eubacteriales</taxon>
        <taxon>Candidatus Avimonoglobus</taxon>
    </lineage>
</organism>
<dbReference type="PIRSF" id="PIRSF005096">
    <property type="entry name" value="GALM"/>
    <property type="match status" value="1"/>
</dbReference>
<evidence type="ECO:0000256" key="11">
    <source>
        <dbReference type="PIRSR" id="PIRSR005096-2"/>
    </source>
</evidence>
<evidence type="ECO:0000256" key="9">
    <source>
        <dbReference type="ARBA" id="ARBA00033373"/>
    </source>
</evidence>
<comment type="pathway">
    <text evidence="2">Carbohydrate metabolism; hexose metabolism.</text>
</comment>
<dbReference type="GO" id="GO:0004034">
    <property type="term" value="F:aldose 1-epimerase activity"/>
    <property type="evidence" value="ECO:0007669"/>
    <property type="project" value="UniProtKB-EC"/>
</dbReference>
<sequence length="324" mass="35959">GLKAKILNYGGIITNLTVRDQDGVNTDVVLGLDSLEDYWENGDCFGAAIGRNSNRILNARFELNGKEYVLNKNDGENNLHGGNVGFNQKVWQAEPAGTEQEPALVLRLTSPDMEEGFPGTVQVKMTYTLTKNNGLHIHYEAETDKDTIVNLTNHSYFNLKGHQKGPVYDQILQINSGFYTPNTEKCIPNGEILSVTGTPFDFRAPKPVGQDISADFEQIALFGGYDHNFALAGRGFRKAAMLYCPDNGICMEVYTDKPGMQLYTGNMIAEGRICKDGTAYGKHWAVCLETQFFPNAMEFSHFPSPVLKAGAAYDYTTEYRFSIK</sequence>
<dbReference type="GO" id="GO:0005737">
    <property type="term" value="C:cytoplasm"/>
    <property type="evidence" value="ECO:0007669"/>
    <property type="project" value="TreeGrafter"/>
</dbReference>
<comment type="caution">
    <text evidence="13">The sequence shown here is derived from an EMBL/GenBank/DDBJ whole genome shotgun (WGS) entry which is preliminary data.</text>
</comment>
<dbReference type="CDD" id="cd09019">
    <property type="entry name" value="galactose_mutarotase_like"/>
    <property type="match status" value="1"/>
</dbReference>
<feature type="binding site" evidence="11">
    <location>
        <position position="226"/>
    </location>
    <ligand>
        <name>beta-D-galactose</name>
        <dbReference type="ChEBI" id="CHEBI:27667"/>
    </ligand>
</feature>
<dbReference type="GO" id="GO:0030246">
    <property type="term" value="F:carbohydrate binding"/>
    <property type="evidence" value="ECO:0007669"/>
    <property type="project" value="InterPro"/>
</dbReference>
<dbReference type="NCBIfam" id="NF008277">
    <property type="entry name" value="PRK11055.1"/>
    <property type="match status" value="1"/>
</dbReference>
<reference evidence="13" key="2">
    <citation type="journal article" date="2021" name="PeerJ">
        <title>Extensive microbial diversity within the chicken gut microbiome revealed by metagenomics and culture.</title>
        <authorList>
            <person name="Gilroy R."/>
            <person name="Ravi A."/>
            <person name="Getino M."/>
            <person name="Pursley I."/>
            <person name="Horton D.L."/>
            <person name="Alikhan N.F."/>
            <person name="Baker D."/>
            <person name="Gharbi K."/>
            <person name="Hall N."/>
            <person name="Watson M."/>
            <person name="Adriaenssens E.M."/>
            <person name="Foster-Nyarko E."/>
            <person name="Jarju S."/>
            <person name="Secka A."/>
            <person name="Antonio M."/>
            <person name="Oren A."/>
            <person name="Chaudhuri R.R."/>
            <person name="La Ragione R."/>
            <person name="Hildebrand F."/>
            <person name="Pallen M.J."/>
        </authorList>
    </citation>
    <scope>NUCLEOTIDE SEQUENCE</scope>
    <source>
        <strain evidence="13">ChiSjej4B22-9803</strain>
    </source>
</reference>
<comment type="similarity">
    <text evidence="3">Belongs to the aldose epimerase family.</text>
</comment>
<keyword evidence="6" id="KW-0413">Isomerase</keyword>
<evidence type="ECO:0000313" key="13">
    <source>
        <dbReference type="EMBL" id="HIU47774.1"/>
    </source>
</evidence>
<gene>
    <name evidence="13" type="ORF">IAB04_00260</name>
</gene>
<dbReference type="AlphaFoldDB" id="A0A9D1LTI6"/>
<dbReference type="Pfam" id="PF01263">
    <property type="entry name" value="Aldose_epim"/>
    <property type="match status" value="1"/>
</dbReference>
<dbReference type="InterPro" id="IPR018052">
    <property type="entry name" value="Ald1_epimerase_CS"/>
</dbReference>
<reference evidence="13" key="1">
    <citation type="submission" date="2020-10" db="EMBL/GenBank/DDBJ databases">
        <authorList>
            <person name="Gilroy R."/>
        </authorList>
    </citation>
    <scope>NUCLEOTIDE SEQUENCE</scope>
    <source>
        <strain evidence="13">ChiSjej4B22-9803</strain>
    </source>
</reference>
<keyword evidence="7" id="KW-0119">Carbohydrate metabolism</keyword>
<dbReference type="InterPro" id="IPR011013">
    <property type="entry name" value="Gal_mutarotase_sf_dom"/>
</dbReference>
<dbReference type="InterPro" id="IPR015443">
    <property type="entry name" value="Aldose_1-epimerase"/>
</dbReference>
<dbReference type="InterPro" id="IPR014718">
    <property type="entry name" value="GH-type_carb-bd"/>
</dbReference>
<feature type="non-terminal residue" evidence="13">
    <location>
        <position position="1"/>
    </location>
</feature>
<dbReference type="EMBL" id="DVND01000008">
    <property type="protein sequence ID" value="HIU47774.1"/>
    <property type="molecule type" value="Genomic_DNA"/>
</dbReference>
<evidence type="ECO:0000256" key="5">
    <source>
        <dbReference type="ARBA" id="ARBA00014165"/>
    </source>
</evidence>
<evidence type="ECO:0000256" key="10">
    <source>
        <dbReference type="PIRSR" id="PIRSR005096-1"/>
    </source>
</evidence>
<dbReference type="GO" id="GO:0006006">
    <property type="term" value="P:glucose metabolic process"/>
    <property type="evidence" value="ECO:0007669"/>
    <property type="project" value="TreeGrafter"/>
</dbReference>
<feature type="active site" description="Proton donor" evidence="10">
    <location>
        <position position="154"/>
    </location>
</feature>
<dbReference type="GO" id="GO:0033499">
    <property type="term" value="P:galactose catabolic process via UDP-galactose, Leloir pathway"/>
    <property type="evidence" value="ECO:0007669"/>
    <property type="project" value="TreeGrafter"/>
</dbReference>
<evidence type="ECO:0000256" key="12">
    <source>
        <dbReference type="PIRSR" id="PIRSR005096-3"/>
    </source>
</evidence>
<evidence type="ECO:0000256" key="8">
    <source>
        <dbReference type="ARBA" id="ARBA00032300"/>
    </source>
</evidence>
<evidence type="ECO:0000256" key="6">
    <source>
        <dbReference type="ARBA" id="ARBA00023235"/>
    </source>
</evidence>
<accession>A0A9D1LTI6</accession>
<dbReference type="InterPro" id="IPR008183">
    <property type="entry name" value="Aldose_1/G6P_1-epimerase"/>
</dbReference>
<evidence type="ECO:0000256" key="1">
    <source>
        <dbReference type="ARBA" id="ARBA00001614"/>
    </source>
</evidence>
<evidence type="ECO:0000256" key="7">
    <source>
        <dbReference type="ARBA" id="ARBA00023277"/>
    </source>
</evidence>
<dbReference type="Gene3D" id="2.70.98.10">
    <property type="match status" value="1"/>
</dbReference>
<dbReference type="PROSITE" id="PS00545">
    <property type="entry name" value="ALDOSE_1_EPIMERASE"/>
    <property type="match status" value="1"/>
</dbReference>
<evidence type="ECO:0000313" key="14">
    <source>
        <dbReference type="Proteomes" id="UP000824111"/>
    </source>
</evidence>
<feature type="binding site" evidence="12">
    <location>
        <begin position="154"/>
        <end position="156"/>
    </location>
    <ligand>
        <name>beta-D-galactose</name>
        <dbReference type="ChEBI" id="CHEBI:27667"/>
    </ligand>
</feature>
<name>A0A9D1LTI6_9FIRM</name>
<evidence type="ECO:0000256" key="4">
    <source>
        <dbReference type="ARBA" id="ARBA00013185"/>
    </source>
</evidence>
<dbReference type="PANTHER" id="PTHR10091">
    <property type="entry name" value="ALDOSE-1-EPIMERASE"/>
    <property type="match status" value="1"/>
</dbReference>
<dbReference type="PANTHER" id="PTHR10091:SF0">
    <property type="entry name" value="GALACTOSE MUTAROTASE"/>
    <property type="match status" value="1"/>
</dbReference>